<dbReference type="Pfam" id="PF00583">
    <property type="entry name" value="Acetyltransf_1"/>
    <property type="match status" value="1"/>
</dbReference>
<dbReference type="Gene3D" id="3.40.630.30">
    <property type="match status" value="1"/>
</dbReference>
<organism evidence="2 3">
    <name type="scientific">Candidatus Electrothrix aarhusensis</name>
    <dbReference type="NCBI Taxonomy" id="1859131"/>
    <lineage>
        <taxon>Bacteria</taxon>
        <taxon>Pseudomonadati</taxon>
        <taxon>Thermodesulfobacteriota</taxon>
        <taxon>Desulfobulbia</taxon>
        <taxon>Desulfobulbales</taxon>
        <taxon>Desulfobulbaceae</taxon>
        <taxon>Candidatus Electrothrix</taxon>
    </lineage>
</organism>
<dbReference type="GO" id="GO:0005840">
    <property type="term" value="C:ribosome"/>
    <property type="evidence" value="ECO:0007669"/>
    <property type="project" value="UniProtKB-KW"/>
</dbReference>
<dbReference type="CDD" id="cd04301">
    <property type="entry name" value="NAT_SF"/>
    <property type="match status" value="1"/>
</dbReference>
<accession>A0A3S4T7T9</accession>
<evidence type="ECO:0000259" key="1">
    <source>
        <dbReference type="PROSITE" id="PS51186"/>
    </source>
</evidence>
<evidence type="ECO:0000313" key="3">
    <source>
        <dbReference type="Proteomes" id="UP000287853"/>
    </source>
</evidence>
<feature type="domain" description="N-acetyltransferase" evidence="1">
    <location>
        <begin position="14"/>
        <end position="165"/>
    </location>
</feature>
<evidence type="ECO:0000313" key="2">
    <source>
        <dbReference type="EMBL" id="RWX44869.1"/>
    </source>
</evidence>
<dbReference type="InterPro" id="IPR000182">
    <property type="entry name" value="GNAT_dom"/>
</dbReference>
<keyword evidence="2" id="KW-0687">Ribonucleoprotein</keyword>
<dbReference type="Proteomes" id="UP000287853">
    <property type="component" value="Unassembled WGS sequence"/>
</dbReference>
<proteinExistence type="predicted"/>
<dbReference type="AlphaFoldDB" id="A0A3S4T7T9"/>
<dbReference type="InterPro" id="IPR016181">
    <property type="entry name" value="Acyl_CoA_acyltransferase"/>
</dbReference>
<dbReference type="EMBL" id="MTKO01000087">
    <property type="protein sequence ID" value="RWX44869.1"/>
    <property type="molecule type" value="Genomic_DNA"/>
</dbReference>
<reference evidence="2 3" key="1">
    <citation type="submission" date="2017-01" db="EMBL/GenBank/DDBJ databases">
        <title>The cable genome- insights into the physiology and evolution of filamentous bacteria capable of sulfide oxidation via long distance electron transfer.</title>
        <authorList>
            <person name="Schreiber L."/>
            <person name="Bjerg J.T."/>
            <person name="Boggild A."/>
            <person name="Van De Vossenberg J."/>
            <person name="Meysman F."/>
            <person name="Nielsen L.P."/>
            <person name="Schramm A."/>
            <person name="Kjeldsen K.U."/>
        </authorList>
    </citation>
    <scope>NUCLEOTIDE SEQUENCE [LARGE SCALE GENOMIC DNA]</scope>
    <source>
        <strain evidence="2">MCF</strain>
    </source>
</reference>
<dbReference type="GO" id="GO:0016747">
    <property type="term" value="F:acyltransferase activity, transferring groups other than amino-acyl groups"/>
    <property type="evidence" value="ECO:0007669"/>
    <property type="project" value="InterPro"/>
</dbReference>
<keyword evidence="3" id="KW-1185">Reference proteome</keyword>
<gene>
    <name evidence="2" type="ORF">H206_01301</name>
</gene>
<sequence length="165" mass="19453">MSQTTLRAVKKISFSFYPITEKDFPFLFQVYASTRSEEMGMVPWTDEEKQQFLAMQFEAQHTHYMQHYPEANFDIINWHGKQIGRLYVDEWPAEVRIIDITLLPEYRNQGLGSFLLNGLMQRAAEGQKTLSIHVENNPAMRLYKRLGFQKVNSHGLYDLMEWKAI</sequence>
<dbReference type="PROSITE" id="PS51186">
    <property type="entry name" value="GNAT"/>
    <property type="match status" value="1"/>
</dbReference>
<keyword evidence="2" id="KW-0689">Ribosomal protein</keyword>
<comment type="caution">
    <text evidence="2">The sequence shown here is derived from an EMBL/GenBank/DDBJ whole genome shotgun (WGS) entry which is preliminary data.</text>
</comment>
<dbReference type="SUPFAM" id="SSF55729">
    <property type="entry name" value="Acyl-CoA N-acyltransferases (Nat)"/>
    <property type="match status" value="1"/>
</dbReference>
<name>A0A3S4T7T9_9BACT</name>
<protein>
    <submittedName>
        <fullName evidence="2">Ribosomal protein S18 acetylase RimI</fullName>
    </submittedName>
</protein>